<keyword evidence="4" id="KW-0143">Chaperone</keyword>
<keyword evidence="6" id="KW-0808">Transferase</keyword>
<reference evidence="7" key="1">
    <citation type="submission" date="2016-09" db="EMBL/GenBank/DDBJ databases">
        <authorList>
            <person name="Varghese N."/>
            <person name="Submissions S."/>
        </authorList>
    </citation>
    <scope>NUCLEOTIDE SEQUENCE [LARGE SCALE GENOMIC DNA]</scope>
    <source>
        <strain evidence="7">TNe-862</strain>
    </source>
</reference>
<dbReference type="GO" id="GO:0005525">
    <property type="term" value="F:GTP binding"/>
    <property type="evidence" value="ECO:0007669"/>
    <property type="project" value="UniProtKB-KW"/>
</dbReference>
<keyword evidence="3" id="KW-0342">GTP-binding</keyword>
<dbReference type="Gene3D" id="3.40.50.300">
    <property type="entry name" value="P-loop containing nucleotide triphosphate hydrolases"/>
    <property type="match status" value="1"/>
</dbReference>
<keyword evidence="6" id="KW-0418">Kinase</keyword>
<dbReference type="RefSeq" id="WP_091999640.1">
    <property type="nucleotide sequence ID" value="NZ_FMYQ01000017.1"/>
</dbReference>
<evidence type="ECO:0000259" key="5">
    <source>
        <dbReference type="SMART" id="SM00382"/>
    </source>
</evidence>
<dbReference type="Pfam" id="PF03308">
    <property type="entry name" value="MeaB"/>
    <property type="match status" value="1"/>
</dbReference>
<dbReference type="PANTHER" id="PTHR43087:SF1">
    <property type="entry name" value="LAO_AO TRANSPORT SYSTEM ATPASE"/>
    <property type="match status" value="1"/>
</dbReference>
<proteinExistence type="predicted"/>
<evidence type="ECO:0000256" key="1">
    <source>
        <dbReference type="ARBA" id="ARBA00022741"/>
    </source>
</evidence>
<gene>
    <name evidence="6" type="ORF">SAMN05421548_117127</name>
</gene>
<dbReference type="EMBL" id="FMYQ01000017">
    <property type="protein sequence ID" value="SDD31561.1"/>
    <property type="molecule type" value="Genomic_DNA"/>
</dbReference>
<dbReference type="InterPro" id="IPR003593">
    <property type="entry name" value="AAA+_ATPase"/>
</dbReference>
<accession>A0A1G6TR99</accession>
<name>A0A1G6TR99_9BURK</name>
<feature type="domain" description="AAA+ ATPase" evidence="5">
    <location>
        <begin position="56"/>
        <end position="262"/>
    </location>
</feature>
<dbReference type="SMART" id="SM00382">
    <property type="entry name" value="AAA"/>
    <property type="match status" value="1"/>
</dbReference>
<evidence type="ECO:0000256" key="2">
    <source>
        <dbReference type="ARBA" id="ARBA00022801"/>
    </source>
</evidence>
<dbReference type="SUPFAM" id="SSF52540">
    <property type="entry name" value="P-loop containing nucleoside triphosphate hydrolases"/>
    <property type="match status" value="1"/>
</dbReference>
<dbReference type="Proteomes" id="UP000198908">
    <property type="component" value="Unassembled WGS sequence"/>
</dbReference>
<dbReference type="InterPro" id="IPR027417">
    <property type="entry name" value="P-loop_NTPase"/>
</dbReference>
<dbReference type="AlphaFoldDB" id="A0A1G6TR99"/>
<evidence type="ECO:0000313" key="7">
    <source>
        <dbReference type="Proteomes" id="UP000198908"/>
    </source>
</evidence>
<dbReference type="STRING" id="416944.SAMN05421548_117127"/>
<keyword evidence="1" id="KW-0547">Nucleotide-binding</keyword>
<keyword evidence="7" id="KW-1185">Reference proteome</keyword>
<dbReference type="GO" id="GO:0016301">
    <property type="term" value="F:kinase activity"/>
    <property type="evidence" value="ECO:0007669"/>
    <property type="project" value="UniProtKB-KW"/>
</dbReference>
<evidence type="ECO:0000256" key="3">
    <source>
        <dbReference type="ARBA" id="ARBA00023134"/>
    </source>
</evidence>
<dbReference type="GO" id="GO:0016787">
    <property type="term" value="F:hydrolase activity"/>
    <property type="evidence" value="ECO:0007669"/>
    <property type="project" value="UniProtKB-KW"/>
</dbReference>
<keyword evidence="2" id="KW-0378">Hydrolase</keyword>
<evidence type="ECO:0000256" key="4">
    <source>
        <dbReference type="ARBA" id="ARBA00023186"/>
    </source>
</evidence>
<dbReference type="OrthoDB" id="9778292at2"/>
<sequence length="317" mass="33342">MSAAATQPQGGPEAARLRYDEGGLAGRRQLARDLSRLADASVTEALRLLRDEGAAASRRIGFTGPPGAGKSTLIGRLAKLRAARGATLAIVAIDPSSPKSSGALLGDRVRMDALLAGTDIYIRSLPSGRSADGLSDNLADVLAAIEAEGFAEILIETVGVGQVEAGARALVDTLVLAMGPQSGDQIQAMKAGVLETADIVVINKADLPGAERMAQDIRNVLERRSGEGRRVPPVLLTQASDAASIEALSRAIDEHEAWSAVHVDAAQAAEARRLWHVRSLLGRRVAELIDALPANVREASVAQIYRYVANLMREKDA</sequence>
<organism evidence="6 7">
    <name type="scientific">Paraburkholderia lycopersici</name>
    <dbReference type="NCBI Taxonomy" id="416944"/>
    <lineage>
        <taxon>Bacteria</taxon>
        <taxon>Pseudomonadati</taxon>
        <taxon>Pseudomonadota</taxon>
        <taxon>Betaproteobacteria</taxon>
        <taxon>Burkholderiales</taxon>
        <taxon>Burkholderiaceae</taxon>
        <taxon>Paraburkholderia</taxon>
    </lineage>
</organism>
<dbReference type="PANTHER" id="PTHR43087">
    <property type="entry name" value="LYSINE/ARGININE/ORNITHINE TRANSPORT SYSTEM KINASE"/>
    <property type="match status" value="1"/>
</dbReference>
<evidence type="ECO:0000313" key="6">
    <source>
        <dbReference type="EMBL" id="SDD31561.1"/>
    </source>
</evidence>
<protein>
    <submittedName>
        <fullName evidence="6">LAO/AO transport system kinase</fullName>
    </submittedName>
</protein>
<dbReference type="InterPro" id="IPR052040">
    <property type="entry name" value="GTPase/Isobutyryl-CoA_mutase"/>
</dbReference>